<evidence type="ECO:0000256" key="2">
    <source>
        <dbReference type="PIRSR" id="PIRSR613078-2"/>
    </source>
</evidence>
<dbReference type="InterPro" id="IPR029033">
    <property type="entry name" value="His_PPase_superfam"/>
</dbReference>
<feature type="binding site" evidence="2">
    <location>
        <position position="94"/>
    </location>
    <ligand>
        <name>substrate</name>
    </ligand>
</feature>
<accession>A0A8D5UF45</accession>
<dbReference type="EMBL" id="AP024601">
    <property type="protein sequence ID" value="BCU81336.1"/>
    <property type="molecule type" value="Genomic_DNA"/>
</dbReference>
<reference evidence="3" key="1">
    <citation type="journal article" date="2013" name="Int. J. Syst. Evol. Microbiol.">
        <title>Polycladomyces abyssicola gen. nov., sp. nov., a thermophilic filamentous bacterium isolated from hemipelagic sediment.</title>
        <authorList>
            <person name="Tsubouchi T."/>
            <person name="Shimane Y."/>
            <person name="Mori K."/>
            <person name="Usui K."/>
            <person name="Hiraki T."/>
            <person name="Tame A."/>
            <person name="Uematsu K."/>
            <person name="Maruyama T."/>
            <person name="Hatada Y."/>
        </authorList>
    </citation>
    <scope>NUCLEOTIDE SEQUENCE</scope>
    <source>
        <strain evidence="3">JIR-001</strain>
    </source>
</reference>
<protein>
    <submittedName>
        <fullName evidence="3">Alpha-ribazole phosphatase</fullName>
    </submittedName>
</protein>
<dbReference type="AlphaFoldDB" id="A0A8D5UF45"/>
<feature type="active site" description="Proton donor/acceptor" evidence="1">
    <location>
        <position position="83"/>
    </location>
</feature>
<name>A0A8D5UF45_9BACL</name>
<feature type="active site" description="Tele-phosphohistidine intermediate" evidence="1">
    <location>
        <position position="9"/>
    </location>
</feature>
<dbReference type="PROSITE" id="PS00175">
    <property type="entry name" value="PG_MUTASE"/>
    <property type="match status" value="1"/>
</dbReference>
<dbReference type="CDD" id="cd07067">
    <property type="entry name" value="HP_PGM_like"/>
    <property type="match status" value="1"/>
</dbReference>
<dbReference type="SMART" id="SM00855">
    <property type="entry name" value="PGAM"/>
    <property type="match status" value="1"/>
</dbReference>
<dbReference type="SUPFAM" id="SSF53254">
    <property type="entry name" value="Phosphoglycerate mutase-like"/>
    <property type="match status" value="1"/>
</dbReference>
<dbReference type="KEGG" id="pabs:JIR001_11190"/>
<dbReference type="RefSeq" id="WP_212774584.1">
    <property type="nucleotide sequence ID" value="NZ_AP024601.1"/>
</dbReference>
<reference evidence="3" key="2">
    <citation type="journal article" date="2021" name="Microbiol. Resour. Announc.">
        <title>Complete Genome Sequence of Polycladomyces abyssicola JIR-001T, Isolated from Hemipelagic Sediment in Deep Seawater.</title>
        <authorList>
            <person name="Tsubouchi T."/>
            <person name="Kaneko Y."/>
        </authorList>
    </citation>
    <scope>NUCLEOTIDE SEQUENCE</scope>
    <source>
        <strain evidence="3">JIR-001</strain>
    </source>
</reference>
<feature type="binding site" evidence="2">
    <location>
        <position position="59"/>
    </location>
    <ligand>
        <name>substrate</name>
    </ligand>
</feature>
<evidence type="ECO:0000313" key="4">
    <source>
        <dbReference type="Proteomes" id="UP000677436"/>
    </source>
</evidence>
<dbReference type="InterPro" id="IPR013078">
    <property type="entry name" value="His_Pase_superF_clade-1"/>
</dbReference>
<dbReference type="GO" id="GO:0016791">
    <property type="term" value="F:phosphatase activity"/>
    <property type="evidence" value="ECO:0007669"/>
    <property type="project" value="TreeGrafter"/>
</dbReference>
<dbReference type="Pfam" id="PF00300">
    <property type="entry name" value="His_Phos_1"/>
    <property type="match status" value="1"/>
</dbReference>
<evidence type="ECO:0000256" key="1">
    <source>
        <dbReference type="PIRSR" id="PIRSR613078-1"/>
    </source>
</evidence>
<gene>
    <name evidence="3" type="ORF">JIR001_11190</name>
</gene>
<dbReference type="Gene3D" id="3.40.50.1240">
    <property type="entry name" value="Phosphoglycerate mutase-like"/>
    <property type="match status" value="1"/>
</dbReference>
<feature type="binding site" evidence="2">
    <location>
        <begin position="8"/>
        <end position="15"/>
    </location>
    <ligand>
        <name>substrate</name>
    </ligand>
</feature>
<proteinExistence type="predicted"/>
<dbReference type="InterPro" id="IPR050275">
    <property type="entry name" value="PGM_Phosphatase"/>
</dbReference>
<sequence length="219" mass="25070">MARIYLLRHGETAWNASDYRYCGRTDIELSDKGRKQAELAAVYLEKVPFAAAYASPLSRAYETARIIATKHQLSVEKDERIIEADFGLWEGKAKKQFIEEDPAVWEEWLNDPGTTQAGRIGETAEQIFNRMKAFFDEIADKHKGQTILVVAHNTVNRIFIAGSLGMPFRNYRSIHQDNTGITVFEKDSESIKFFNINLNTHLEISGDEKIEKTNCIERH</sequence>
<evidence type="ECO:0000313" key="3">
    <source>
        <dbReference type="EMBL" id="BCU81336.1"/>
    </source>
</evidence>
<keyword evidence="4" id="KW-1185">Reference proteome</keyword>
<dbReference type="InterPro" id="IPR001345">
    <property type="entry name" value="PG/BPGM_mutase_AS"/>
</dbReference>
<organism evidence="3 4">
    <name type="scientific">Polycladomyces abyssicola</name>
    <dbReference type="NCBI Taxonomy" id="1125966"/>
    <lineage>
        <taxon>Bacteria</taxon>
        <taxon>Bacillati</taxon>
        <taxon>Bacillota</taxon>
        <taxon>Bacilli</taxon>
        <taxon>Bacillales</taxon>
        <taxon>Thermoactinomycetaceae</taxon>
        <taxon>Polycladomyces</taxon>
    </lineage>
</organism>
<dbReference type="PANTHER" id="PTHR48100">
    <property type="entry name" value="BROAD-SPECIFICITY PHOSPHATASE YOR283W-RELATED"/>
    <property type="match status" value="1"/>
</dbReference>
<dbReference type="Proteomes" id="UP000677436">
    <property type="component" value="Chromosome"/>
</dbReference>